<dbReference type="PANTHER" id="PTHR43133">
    <property type="entry name" value="RNA POLYMERASE ECF-TYPE SIGMA FACTO"/>
    <property type="match status" value="1"/>
</dbReference>
<evidence type="ECO:0000256" key="4">
    <source>
        <dbReference type="ARBA" id="ARBA00023163"/>
    </source>
</evidence>
<dbReference type="InterPro" id="IPR039425">
    <property type="entry name" value="RNA_pol_sigma-70-like"/>
</dbReference>
<evidence type="ECO:0000259" key="6">
    <source>
        <dbReference type="Pfam" id="PF08281"/>
    </source>
</evidence>
<dbReference type="InterPro" id="IPR014284">
    <property type="entry name" value="RNA_pol_sigma-70_dom"/>
</dbReference>
<dbReference type="CDD" id="cd06171">
    <property type="entry name" value="Sigma70_r4"/>
    <property type="match status" value="1"/>
</dbReference>
<dbReference type="InterPro" id="IPR013325">
    <property type="entry name" value="RNA_pol_sigma_r2"/>
</dbReference>
<evidence type="ECO:0000313" key="7">
    <source>
        <dbReference type="EMBL" id="RAV11912.1"/>
    </source>
</evidence>
<comment type="similarity">
    <text evidence="1">Belongs to the sigma-70 factor family. ECF subfamily.</text>
</comment>
<dbReference type="InterPro" id="IPR036388">
    <property type="entry name" value="WH-like_DNA-bd_sf"/>
</dbReference>
<keyword evidence="4" id="KW-0804">Transcription</keyword>
<dbReference type="RefSeq" id="WP_113035807.1">
    <property type="nucleotide sequence ID" value="NZ_QMFB01000035.1"/>
</dbReference>
<dbReference type="PANTHER" id="PTHR43133:SF60">
    <property type="entry name" value="RNA POLYMERASE SIGMA FACTOR SIGV"/>
    <property type="match status" value="1"/>
</dbReference>
<evidence type="ECO:0000256" key="2">
    <source>
        <dbReference type="ARBA" id="ARBA00023015"/>
    </source>
</evidence>
<feature type="domain" description="RNA polymerase sigma factor 70 region 4 type 2" evidence="6">
    <location>
        <begin position="117"/>
        <end position="168"/>
    </location>
</feature>
<sequence>MNPEQEWIGQLRKGEGSALKQLMDGYGNDIYRVAVLLLKDRHWAEDISQEAFLAAYQNISQFNGSGSLRGWLLQITINLCRSKMRRASWKRLIFRDIADYELRSAEPGPERMAEELSLMSEIQQLPYKYREAIVLHYYQALSVKEIGIVLRESEGTVKSKLSRGRKLLKAKLEEGGWNGGDEW</sequence>
<dbReference type="GO" id="GO:0003677">
    <property type="term" value="F:DNA binding"/>
    <property type="evidence" value="ECO:0007669"/>
    <property type="project" value="InterPro"/>
</dbReference>
<dbReference type="InterPro" id="IPR013324">
    <property type="entry name" value="RNA_pol_sigma_r3/r4-like"/>
</dbReference>
<evidence type="ECO:0000313" key="8">
    <source>
        <dbReference type="Proteomes" id="UP000250369"/>
    </source>
</evidence>
<organism evidence="7 8">
    <name type="scientific">Paenibacillus contaminans</name>
    <dbReference type="NCBI Taxonomy" id="450362"/>
    <lineage>
        <taxon>Bacteria</taxon>
        <taxon>Bacillati</taxon>
        <taxon>Bacillota</taxon>
        <taxon>Bacilli</taxon>
        <taxon>Bacillales</taxon>
        <taxon>Paenibacillaceae</taxon>
        <taxon>Paenibacillus</taxon>
    </lineage>
</organism>
<dbReference type="Proteomes" id="UP000250369">
    <property type="component" value="Unassembled WGS sequence"/>
</dbReference>
<reference evidence="7 8" key="1">
    <citation type="journal article" date="2009" name="Int. J. Syst. Evol. Microbiol.">
        <title>Paenibacillus contaminans sp. nov., isolated from a contaminated laboratory plate.</title>
        <authorList>
            <person name="Chou J.H."/>
            <person name="Lee J.H."/>
            <person name="Lin M.C."/>
            <person name="Chang P.S."/>
            <person name="Arun A.B."/>
            <person name="Young C.C."/>
            <person name="Chen W.M."/>
        </authorList>
    </citation>
    <scope>NUCLEOTIDE SEQUENCE [LARGE SCALE GENOMIC DNA]</scope>
    <source>
        <strain evidence="7 8">CKOBP-6</strain>
    </source>
</reference>
<accession>A0A329LXI2</accession>
<keyword evidence="8" id="KW-1185">Reference proteome</keyword>
<feature type="domain" description="RNA polymerase sigma-70 region 2" evidence="5">
    <location>
        <begin position="23"/>
        <end position="89"/>
    </location>
</feature>
<dbReference type="AlphaFoldDB" id="A0A329LXI2"/>
<protein>
    <submittedName>
        <fullName evidence="7">RNA polymerase</fullName>
    </submittedName>
</protein>
<gene>
    <name evidence="7" type="ORF">DQG23_35630</name>
</gene>
<dbReference type="GO" id="GO:0006352">
    <property type="term" value="P:DNA-templated transcription initiation"/>
    <property type="evidence" value="ECO:0007669"/>
    <property type="project" value="InterPro"/>
</dbReference>
<dbReference type="InterPro" id="IPR007627">
    <property type="entry name" value="RNA_pol_sigma70_r2"/>
</dbReference>
<dbReference type="OrthoDB" id="9794508at2"/>
<keyword evidence="2" id="KW-0805">Transcription regulation</keyword>
<evidence type="ECO:0000256" key="3">
    <source>
        <dbReference type="ARBA" id="ARBA00023082"/>
    </source>
</evidence>
<dbReference type="NCBIfam" id="TIGR02937">
    <property type="entry name" value="sigma70-ECF"/>
    <property type="match status" value="1"/>
</dbReference>
<dbReference type="Pfam" id="PF08281">
    <property type="entry name" value="Sigma70_r4_2"/>
    <property type="match status" value="1"/>
</dbReference>
<dbReference type="SUPFAM" id="SSF88946">
    <property type="entry name" value="Sigma2 domain of RNA polymerase sigma factors"/>
    <property type="match status" value="1"/>
</dbReference>
<dbReference type="SUPFAM" id="SSF88659">
    <property type="entry name" value="Sigma3 and sigma4 domains of RNA polymerase sigma factors"/>
    <property type="match status" value="1"/>
</dbReference>
<dbReference type="Gene3D" id="1.10.1740.10">
    <property type="match status" value="1"/>
</dbReference>
<comment type="caution">
    <text evidence="7">The sequence shown here is derived from an EMBL/GenBank/DDBJ whole genome shotgun (WGS) entry which is preliminary data.</text>
</comment>
<dbReference type="Gene3D" id="1.10.10.10">
    <property type="entry name" value="Winged helix-like DNA-binding domain superfamily/Winged helix DNA-binding domain"/>
    <property type="match status" value="1"/>
</dbReference>
<dbReference type="EMBL" id="QMFB01000035">
    <property type="protein sequence ID" value="RAV11912.1"/>
    <property type="molecule type" value="Genomic_DNA"/>
</dbReference>
<dbReference type="InterPro" id="IPR013249">
    <property type="entry name" value="RNA_pol_sigma70_r4_t2"/>
</dbReference>
<proteinExistence type="inferred from homology"/>
<dbReference type="Pfam" id="PF04542">
    <property type="entry name" value="Sigma70_r2"/>
    <property type="match status" value="1"/>
</dbReference>
<evidence type="ECO:0000259" key="5">
    <source>
        <dbReference type="Pfam" id="PF04542"/>
    </source>
</evidence>
<evidence type="ECO:0000256" key="1">
    <source>
        <dbReference type="ARBA" id="ARBA00010641"/>
    </source>
</evidence>
<keyword evidence="3" id="KW-0731">Sigma factor</keyword>
<name>A0A329LXI2_9BACL</name>
<dbReference type="GO" id="GO:0016987">
    <property type="term" value="F:sigma factor activity"/>
    <property type="evidence" value="ECO:0007669"/>
    <property type="project" value="UniProtKB-KW"/>
</dbReference>